<dbReference type="InterPro" id="IPR018247">
    <property type="entry name" value="EF_Hand_1_Ca_BS"/>
</dbReference>
<dbReference type="SUPFAM" id="SSF47473">
    <property type="entry name" value="EF-hand"/>
    <property type="match status" value="1"/>
</dbReference>
<keyword evidence="2" id="KW-0812">Transmembrane</keyword>
<feature type="transmembrane region" description="Helical" evidence="2">
    <location>
        <begin position="543"/>
        <end position="565"/>
    </location>
</feature>
<sequence>MVLASIRILVCGTDFPAVEAVLGGMVEKKHYAWNRRYEVTCTSVTDVEHADSRLLSMCNLVVLTKGAQSPSSRASYDNKPTISLQGAPVDAVELLKGCNFYYGECSLGDLRDVVVNIGLSPMHIIWNADTKSTTPTGELVLRRAFWLLDKDGDGVLSEEEILAWQRSATSISFSKSDITELMNDAALSMVTVPMGFEDFMAIHKRYLMDGNAEKVWATLHITGLHPNGLPYSWRDINAVRVSKECNTYLSHNAIQFFRNLYKLRRFHDTDGMWSVTPGCPWLHISGFIKSHVPLDKFIEYWKYMAVVKREVVIQYALYWGYKGDAALLFQLRRARPYREPGESVPNIITVLVLGSAGCGRRSLIFTLTATDDELYDDQTVPQETYVRTTTFFVRKGADEVPQTVAYVTVPIDSASSVLENAAHEKQVDAVLLCYDGSCIAKTTPPIMEAYLKAVSMPQRCHNLPFIVVATKAEVAVKFEGEHKQALQEMKSFCHQHRLLWPPVSTSVETPEETEIATVNEYVYAVAREPEIAIARPPITPLRVVRRVVIVSLVTVAVGSMTRFLVRKIFGSMRRKAQ</sequence>
<dbReference type="PROSITE" id="PS00018">
    <property type="entry name" value="EF_HAND_1"/>
    <property type="match status" value="1"/>
</dbReference>
<evidence type="ECO:0000259" key="3">
    <source>
        <dbReference type="PROSITE" id="PS50222"/>
    </source>
</evidence>
<proteinExistence type="predicted"/>
<evidence type="ECO:0000256" key="1">
    <source>
        <dbReference type="ARBA" id="ARBA00022837"/>
    </source>
</evidence>
<accession>G0UQZ2</accession>
<dbReference type="CDD" id="cd00882">
    <property type="entry name" value="Ras_like_GTPase"/>
    <property type="match status" value="1"/>
</dbReference>
<dbReference type="EMBL" id="HE575321">
    <property type="protein sequence ID" value="CCC91803.1"/>
    <property type="molecule type" value="Genomic_DNA"/>
</dbReference>
<evidence type="ECO:0000313" key="4">
    <source>
        <dbReference type="EMBL" id="CCC91803.1"/>
    </source>
</evidence>
<dbReference type="VEuPathDB" id="TriTrypDB:TcIL3000_8_30"/>
<dbReference type="InterPro" id="IPR002048">
    <property type="entry name" value="EF_hand_dom"/>
</dbReference>
<dbReference type="InterPro" id="IPR011992">
    <property type="entry name" value="EF-hand-dom_pair"/>
</dbReference>
<keyword evidence="2" id="KW-0472">Membrane</keyword>
<dbReference type="AlphaFoldDB" id="G0UQZ2"/>
<name>G0UQZ2_TRYCI</name>
<dbReference type="PROSITE" id="PS50222">
    <property type="entry name" value="EF_HAND_2"/>
    <property type="match status" value="1"/>
</dbReference>
<dbReference type="GO" id="GO:0005509">
    <property type="term" value="F:calcium ion binding"/>
    <property type="evidence" value="ECO:0007669"/>
    <property type="project" value="InterPro"/>
</dbReference>
<keyword evidence="2" id="KW-1133">Transmembrane helix</keyword>
<gene>
    <name evidence="4" type="ORF">TCIL3000_8_30</name>
</gene>
<keyword evidence="1" id="KW-0106">Calcium</keyword>
<reference evidence="4" key="1">
    <citation type="journal article" date="2012" name="Proc. Natl. Acad. Sci. U.S.A.">
        <title>Antigenic diversity is generated by distinct evolutionary mechanisms in African trypanosome species.</title>
        <authorList>
            <person name="Jackson A.P."/>
            <person name="Berry A."/>
            <person name="Aslett M."/>
            <person name="Allison H.C."/>
            <person name="Burton P."/>
            <person name="Vavrova-Anderson J."/>
            <person name="Brown R."/>
            <person name="Browne H."/>
            <person name="Corton N."/>
            <person name="Hauser H."/>
            <person name="Gamble J."/>
            <person name="Gilderthorp R."/>
            <person name="Marcello L."/>
            <person name="McQuillan J."/>
            <person name="Otto T.D."/>
            <person name="Quail M.A."/>
            <person name="Sanders M.J."/>
            <person name="van Tonder A."/>
            <person name="Ginger M.L."/>
            <person name="Field M.C."/>
            <person name="Barry J.D."/>
            <person name="Hertz-Fowler C."/>
            <person name="Berriman M."/>
        </authorList>
    </citation>
    <scope>NUCLEOTIDE SEQUENCE</scope>
    <source>
        <strain evidence="4">IL3000</strain>
    </source>
</reference>
<feature type="domain" description="EF-hand" evidence="3">
    <location>
        <begin position="136"/>
        <end position="171"/>
    </location>
</feature>
<organism evidence="4">
    <name type="scientific">Trypanosoma congolense (strain IL3000)</name>
    <dbReference type="NCBI Taxonomy" id="1068625"/>
    <lineage>
        <taxon>Eukaryota</taxon>
        <taxon>Discoba</taxon>
        <taxon>Euglenozoa</taxon>
        <taxon>Kinetoplastea</taxon>
        <taxon>Metakinetoplastina</taxon>
        <taxon>Trypanosomatida</taxon>
        <taxon>Trypanosomatidae</taxon>
        <taxon>Trypanosoma</taxon>
        <taxon>Nannomonas</taxon>
    </lineage>
</organism>
<dbReference type="Gene3D" id="1.10.238.10">
    <property type="entry name" value="EF-hand"/>
    <property type="match status" value="2"/>
</dbReference>
<dbReference type="SUPFAM" id="SSF52540">
    <property type="entry name" value="P-loop containing nucleoside triphosphate hydrolases"/>
    <property type="match status" value="1"/>
</dbReference>
<protein>
    <recommendedName>
        <fullName evidence="3">EF-hand domain-containing protein</fullName>
    </recommendedName>
</protein>
<dbReference type="InterPro" id="IPR027417">
    <property type="entry name" value="P-loop_NTPase"/>
</dbReference>
<evidence type="ECO:0000256" key="2">
    <source>
        <dbReference type="SAM" id="Phobius"/>
    </source>
</evidence>